<evidence type="ECO:0000313" key="1">
    <source>
        <dbReference type="EMBL" id="KAH7949949.1"/>
    </source>
</evidence>
<dbReference type="Proteomes" id="UP000821865">
    <property type="component" value="Chromosome 5"/>
</dbReference>
<organism evidence="1 2">
    <name type="scientific">Dermacentor silvarum</name>
    <name type="common">Tick</name>
    <dbReference type="NCBI Taxonomy" id="543639"/>
    <lineage>
        <taxon>Eukaryota</taxon>
        <taxon>Metazoa</taxon>
        <taxon>Ecdysozoa</taxon>
        <taxon>Arthropoda</taxon>
        <taxon>Chelicerata</taxon>
        <taxon>Arachnida</taxon>
        <taxon>Acari</taxon>
        <taxon>Parasitiformes</taxon>
        <taxon>Ixodida</taxon>
        <taxon>Ixodoidea</taxon>
        <taxon>Ixodidae</taxon>
        <taxon>Rhipicephalinae</taxon>
        <taxon>Dermacentor</taxon>
    </lineage>
</organism>
<protein>
    <submittedName>
        <fullName evidence="1">Uncharacterized protein</fullName>
    </submittedName>
</protein>
<keyword evidence="2" id="KW-1185">Reference proteome</keyword>
<gene>
    <name evidence="1" type="ORF">HPB49_017553</name>
</gene>
<reference evidence="1" key="1">
    <citation type="submission" date="2020-05" db="EMBL/GenBank/DDBJ databases">
        <title>Large-scale comparative analyses of tick genomes elucidate their genetic diversity and vector capacities.</title>
        <authorList>
            <person name="Jia N."/>
            <person name="Wang J."/>
            <person name="Shi W."/>
            <person name="Du L."/>
            <person name="Sun Y."/>
            <person name="Zhan W."/>
            <person name="Jiang J."/>
            <person name="Wang Q."/>
            <person name="Zhang B."/>
            <person name="Ji P."/>
            <person name="Sakyi L.B."/>
            <person name="Cui X."/>
            <person name="Yuan T."/>
            <person name="Jiang B."/>
            <person name="Yang W."/>
            <person name="Lam T.T.-Y."/>
            <person name="Chang Q."/>
            <person name="Ding S."/>
            <person name="Wang X."/>
            <person name="Zhu J."/>
            <person name="Ruan X."/>
            <person name="Zhao L."/>
            <person name="Wei J."/>
            <person name="Que T."/>
            <person name="Du C."/>
            <person name="Cheng J."/>
            <person name="Dai P."/>
            <person name="Han X."/>
            <person name="Huang E."/>
            <person name="Gao Y."/>
            <person name="Liu J."/>
            <person name="Shao H."/>
            <person name="Ye R."/>
            <person name="Li L."/>
            <person name="Wei W."/>
            <person name="Wang X."/>
            <person name="Wang C."/>
            <person name="Yang T."/>
            <person name="Huo Q."/>
            <person name="Li W."/>
            <person name="Guo W."/>
            <person name="Chen H."/>
            <person name="Zhou L."/>
            <person name="Ni X."/>
            <person name="Tian J."/>
            <person name="Zhou Y."/>
            <person name="Sheng Y."/>
            <person name="Liu T."/>
            <person name="Pan Y."/>
            <person name="Xia L."/>
            <person name="Li J."/>
            <person name="Zhao F."/>
            <person name="Cao W."/>
        </authorList>
    </citation>
    <scope>NUCLEOTIDE SEQUENCE</scope>
    <source>
        <strain evidence="1">Dsil-2018</strain>
    </source>
</reference>
<comment type="caution">
    <text evidence="1">The sequence shown here is derived from an EMBL/GenBank/DDBJ whole genome shotgun (WGS) entry which is preliminary data.</text>
</comment>
<dbReference type="EMBL" id="CM023474">
    <property type="protein sequence ID" value="KAH7949949.1"/>
    <property type="molecule type" value="Genomic_DNA"/>
</dbReference>
<accession>A0ACB8CSG5</accession>
<sequence length="264" mass="28631">MYSRAPCCVLFILICGSPRPLSVLYHDPPVPSFGEPVRVVVRREEGAVYVDAVKYRGSSDACAAVVVVGASTASGLEKVHQAEGVAITLAVSDPGCTTVLCGTAVKNYAKGRVCSEAARILRKVEYIGRKSNAVIKWFPAHMGSDVLERGNANHNETANAATRRLSNRAAANTADSECWSRCSAKDKMTTFNEIVKWYKLNRLCRHLTRGLPGRRQGCNEDQETQLKAVQQVSAALETQRPRETEEKGGGTPRKGAAALSDPRK</sequence>
<name>A0ACB8CSG5_DERSI</name>
<evidence type="ECO:0000313" key="2">
    <source>
        <dbReference type="Proteomes" id="UP000821865"/>
    </source>
</evidence>
<proteinExistence type="predicted"/>